<organism evidence="3 4">
    <name type="scientific">Nocardioides cavernae</name>
    <dbReference type="NCBI Taxonomy" id="1921566"/>
    <lineage>
        <taxon>Bacteria</taxon>
        <taxon>Bacillati</taxon>
        <taxon>Actinomycetota</taxon>
        <taxon>Actinomycetes</taxon>
        <taxon>Propionibacteriales</taxon>
        <taxon>Nocardioidaceae</taxon>
        <taxon>Nocardioides</taxon>
    </lineage>
</organism>
<feature type="compositionally biased region" description="Low complexity" evidence="1">
    <location>
        <begin position="1"/>
        <end position="16"/>
    </location>
</feature>
<evidence type="ECO:0000256" key="1">
    <source>
        <dbReference type="SAM" id="MobiDB-lite"/>
    </source>
</evidence>
<dbReference type="PANTHER" id="PTHR43591:SF24">
    <property type="entry name" value="2-METHOXY-6-POLYPRENYL-1,4-BENZOQUINOL METHYLASE, MITOCHONDRIAL"/>
    <property type="match status" value="1"/>
</dbReference>
<dbReference type="PANTHER" id="PTHR43591">
    <property type="entry name" value="METHYLTRANSFERASE"/>
    <property type="match status" value="1"/>
</dbReference>
<dbReference type="Gene3D" id="3.40.50.150">
    <property type="entry name" value="Vaccinia Virus protein VP39"/>
    <property type="match status" value="1"/>
</dbReference>
<proteinExistence type="predicted"/>
<evidence type="ECO:0000259" key="2">
    <source>
        <dbReference type="Pfam" id="PF13649"/>
    </source>
</evidence>
<reference evidence="3 4" key="1">
    <citation type="submission" date="2020-07" db="EMBL/GenBank/DDBJ databases">
        <authorList>
            <person name="Partida-Martinez L."/>
            <person name="Huntemann M."/>
            <person name="Clum A."/>
            <person name="Wang J."/>
            <person name="Palaniappan K."/>
            <person name="Ritter S."/>
            <person name="Chen I.-M."/>
            <person name="Stamatis D."/>
            <person name="Reddy T."/>
            <person name="O'Malley R."/>
            <person name="Daum C."/>
            <person name="Shapiro N."/>
            <person name="Ivanova N."/>
            <person name="Kyrpides N."/>
            <person name="Woyke T."/>
        </authorList>
    </citation>
    <scope>NUCLEOTIDE SEQUENCE [LARGE SCALE GENOMIC DNA]</scope>
    <source>
        <strain evidence="3 4">AT2.17</strain>
    </source>
</reference>
<gene>
    <name evidence="3" type="ORF">F4692_001565</name>
</gene>
<dbReference type="CDD" id="cd02440">
    <property type="entry name" value="AdoMet_MTases"/>
    <property type="match status" value="1"/>
</dbReference>
<dbReference type="RefSeq" id="WP_179619113.1">
    <property type="nucleotide sequence ID" value="NZ_JACCBW010000002.1"/>
</dbReference>
<keyword evidence="3" id="KW-0808">Transferase</keyword>
<dbReference type="EMBL" id="JACCBW010000002">
    <property type="protein sequence ID" value="NYE36432.1"/>
    <property type="molecule type" value="Genomic_DNA"/>
</dbReference>
<dbReference type="InterPro" id="IPR041698">
    <property type="entry name" value="Methyltransf_25"/>
</dbReference>
<dbReference type="GO" id="GO:0008168">
    <property type="term" value="F:methyltransferase activity"/>
    <property type="evidence" value="ECO:0007669"/>
    <property type="project" value="UniProtKB-KW"/>
</dbReference>
<evidence type="ECO:0000313" key="3">
    <source>
        <dbReference type="EMBL" id="NYE36432.1"/>
    </source>
</evidence>
<name>A0A7Y9KSH9_9ACTN</name>
<evidence type="ECO:0000313" key="4">
    <source>
        <dbReference type="Proteomes" id="UP000549911"/>
    </source>
</evidence>
<dbReference type="SUPFAM" id="SSF53335">
    <property type="entry name" value="S-adenosyl-L-methionine-dependent methyltransferases"/>
    <property type="match status" value="1"/>
</dbReference>
<keyword evidence="4" id="KW-1185">Reference proteome</keyword>
<dbReference type="Pfam" id="PF13649">
    <property type="entry name" value="Methyltransf_25"/>
    <property type="match status" value="1"/>
</dbReference>
<sequence length="285" mass="30565">MTNTQTNTQAHTQAHTDPTPLQQLKAAQHLIWNNGDYGKIAWLTVPLAAHLLEDTGVRPGTSVLDVATGTGHVAIEAARMFCDVTGIDYVESLVDVARRRAAAEALPIAFEVADAEELPFADASFDAVVSAIGVMFTADHDRAAAELVRVCRHGGRIGVASWTAEGFIGRLLKTVTAHVPPPAVALPPTRWGNEEVVRELLGAGVRDVTSSTHVVTQRFVSAEAFADFMLTWYGPTYTAAQKLDVQGRAAFRDDLVALGRASDRATDGSFAADWEYRVVTATRAG</sequence>
<dbReference type="Proteomes" id="UP000549911">
    <property type="component" value="Unassembled WGS sequence"/>
</dbReference>
<reference evidence="3 4" key="2">
    <citation type="submission" date="2020-08" db="EMBL/GenBank/DDBJ databases">
        <title>The Agave Microbiome: Exploring the role of microbial communities in plant adaptations to desert environments.</title>
        <authorList>
            <person name="Partida-Martinez L.P."/>
        </authorList>
    </citation>
    <scope>NUCLEOTIDE SEQUENCE [LARGE SCALE GENOMIC DNA]</scope>
    <source>
        <strain evidence="3 4">AT2.17</strain>
    </source>
</reference>
<comment type="caution">
    <text evidence="3">The sequence shown here is derived from an EMBL/GenBank/DDBJ whole genome shotgun (WGS) entry which is preliminary data.</text>
</comment>
<dbReference type="GO" id="GO:0032259">
    <property type="term" value="P:methylation"/>
    <property type="evidence" value="ECO:0007669"/>
    <property type="project" value="UniProtKB-KW"/>
</dbReference>
<dbReference type="InterPro" id="IPR029063">
    <property type="entry name" value="SAM-dependent_MTases_sf"/>
</dbReference>
<accession>A0A7Y9KSH9</accession>
<dbReference type="AlphaFoldDB" id="A0A7Y9KSH9"/>
<feature type="domain" description="Methyltransferase" evidence="2">
    <location>
        <begin position="63"/>
        <end position="155"/>
    </location>
</feature>
<feature type="region of interest" description="Disordered" evidence="1">
    <location>
        <begin position="1"/>
        <end position="20"/>
    </location>
</feature>
<keyword evidence="3" id="KW-0489">Methyltransferase</keyword>
<protein>
    <submittedName>
        <fullName evidence="3">SAM-dependent methyltransferase</fullName>
    </submittedName>
</protein>